<dbReference type="OrthoDB" id="2113965at2759"/>
<dbReference type="Proteomes" id="UP000324800">
    <property type="component" value="Unassembled WGS sequence"/>
</dbReference>
<dbReference type="Pfam" id="PF04677">
    <property type="entry name" value="CwfJ_C_1"/>
    <property type="match status" value="1"/>
</dbReference>
<comment type="similarity">
    <text evidence="1">Belongs to the CWF19 family.</text>
</comment>
<feature type="compositionally biased region" description="Acidic residues" evidence="2">
    <location>
        <begin position="343"/>
        <end position="353"/>
    </location>
</feature>
<evidence type="ECO:0000313" key="5">
    <source>
        <dbReference type="EMBL" id="KAA6403289.1"/>
    </source>
</evidence>
<dbReference type="GO" id="GO:0000398">
    <property type="term" value="P:mRNA splicing, via spliceosome"/>
    <property type="evidence" value="ECO:0007669"/>
    <property type="project" value="TreeGrafter"/>
</dbReference>
<sequence>MFEIGEDIFQNIFSLKKPEKIVQTPKDDDEDIILSRELNLDFKARAQIRKRESETIADSDKEIAGNKRRRLNDDEDSQLMKTFEDKIQNKKIKNSSDESEKQQSQKINNDSSHKHHHHHHHEKDLNKEDKFKSQQILTSINQSIPSSEMAQLPKQDEQLKSISVPLQDANKNYAALLRSQLQKPTVQKQIQNNSSSSMMQNFNLNFPMQDNQYNMQNKKMNYNPSSYLRPETQARLSKTDQLEEEQILENRISSQSNDGKRIAIMPQLDYRGMPIKAPQQLQPHQSTYSTQFHNQQSTDLALIERLGRGSYGEGHLIGMGRIKEDDESYDTQGSTYGQWGNGDDLDLNTDEQDNENEFGISVGVDKQNIRRNKGKIKDKKREQNKEKKMKKSQIGLNEEQDNNESNEKYKQNNEIKLARQVHKMDELIDSNCYLCSDSQYFRRDLVIALGNYAYLALPGKDKLVDGHCIISPITHFNSSLQSDQECQSEIEKFKSSIRNLFRNWGQRECLFMECCVNTSSNMPTSFNQSKTQQQIRSAISMNHCVIDCIPIDPSFSKQAPAYYKKELSEAESDWTDNKSIINIPKGKLLRNCIPKQLPFFHVEFADGTGYGHIIEDKYKIRRDFGKEILIGAMNLTQGTKKKLYSAQQINIEDNFDQENDLNTIIGKPSKSQQQYQSSKIYTQDDVKEFIRRFKPFDWTTTLDDQTTQNHTPSNQYLQHSVVLSNRFSQASSKKYE</sequence>
<dbReference type="GO" id="GO:0071014">
    <property type="term" value="C:post-mRNA release spliceosomal complex"/>
    <property type="evidence" value="ECO:0007669"/>
    <property type="project" value="TreeGrafter"/>
</dbReference>
<dbReference type="InterPro" id="IPR006768">
    <property type="entry name" value="Cwf19-like_C_dom-1"/>
</dbReference>
<evidence type="ECO:0000313" key="6">
    <source>
        <dbReference type="Proteomes" id="UP000324800"/>
    </source>
</evidence>
<protein>
    <submittedName>
        <fullName evidence="5">Putative cwfJ family protein</fullName>
    </submittedName>
</protein>
<feature type="region of interest" description="Disordered" evidence="2">
    <location>
        <begin position="369"/>
        <end position="410"/>
    </location>
</feature>
<dbReference type="AlphaFoldDB" id="A0A5J4X9T7"/>
<reference evidence="5 6" key="1">
    <citation type="submission" date="2019-03" db="EMBL/GenBank/DDBJ databases">
        <title>Single cell metagenomics reveals metabolic interactions within the superorganism composed of flagellate Streblomastix strix and complex community of Bacteroidetes bacteria on its surface.</title>
        <authorList>
            <person name="Treitli S.C."/>
            <person name="Kolisko M."/>
            <person name="Husnik F."/>
            <person name="Keeling P."/>
            <person name="Hampl V."/>
        </authorList>
    </citation>
    <scope>NUCLEOTIDE SEQUENCE [LARGE SCALE GENOMIC DNA]</scope>
    <source>
        <strain evidence="5">ST1C</strain>
    </source>
</reference>
<evidence type="ECO:0000259" key="4">
    <source>
        <dbReference type="Pfam" id="PF04677"/>
    </source>
</evidence>
<feature type="compositionally biased region" description="Basic residues" evidence="2">
    <location>
        <begin position="369"/>
        <end position="378"/>
    </location>
</feature>
<organism evidence="5 6">
    <name type="scientific">Streblomastix strix</name>
    <dbReference type="NCBI Taxonomy" id="222440"/>
    <lineage>
        <taxon>Eukaryota</taxon>
        <taxon>Metamonada</taxon>
        <taxon>Preaxostyla</taxon>
        <taxon>Oxymonadida</taxon>
        <taxon>Streblomastigidae</taxon>
        <taxon>Streblomastix</taxon>
    </lineage>
</organism>
<evidence type="ECO:0000256" key="1">
    <source>
        <dbReference type="ARBA" id="ARBA00006795"/>
    </source>
</evidence>
<evidence type="ECO:0000259" key="3">
    <source>
        <dbReference type="Pfam" id="PF04676"/>
    </source>
</evidence>
<feature type="domain" description="Cwf19-like C-terminal" evidence="4">
    <location>
        <begin position="427"/>
        <end position="564"/>
    </location>
</feature>
<evidence type="ECO:0000256" key="2">
    <source>
        <dbReference type="SAM" id="MobiDB-lite"/>
    </source>
</evidence>
<dbReference type="PANTHER" id="PTHR12072:SF5">
    <property type="entry name" value="CWF19-LIKE PROTEIN 2"/>
    <property type="match status" value="1"/>
</dbReference>
<feature type="domain" description="Cwf19-like protein C-terminal" evidence="3">
    <location>
        <begin position="574"/>
        <end position="652"/>
    </location>
</feature>
<feature type="region of interest" description="Disordered" evidence="2">
    <location>
        <begin position="326"/>
        <end position="353"/>
    </location>
</feature>
<dbReference type="EMBL" id="SNRW01000117">
    <property type="protein sequence ID" value="KAA6403289.1"/>
    <property type="molecule type" value="Genomic_DNA"/>
</dbReference>
<dbReference type="InterPro" id="IPR040194">
    <property type="entry name" value="Cwf19-like"/>
</dbReference>
<gene>
    <name evidence="5" type="ORF">EZS28_001181</name>
</gene>
<feature type="compositionally biased region" description="Basic and acidic residues" evidence="2">
    <location>
        <begin position="49"/>
        <end position="65"/>
    </location>
</feature>
<feature type="compositionally biased region" description="Basic and acidic residues" evidence="2">
    <location>
        <begin position="82"/>
        <end position="103"/>
    </location>
</feature>
<dbReference type="InterPro" id="IPR006767">
    <property type="entry name" value="Cwf19-like_C_dom-2"/>
</dbReference>
<name>A0A5J4X9T7_9EUKA</name>
<dbReference type="Pfam" id="PF04676">
    <property type="entry name" value="CwfJ_C_2"/>
    <property type="match status" value="1"/>
</dbReference>
<feature type="region of interest" description="Disordered" evidence="2">
    <location>
        <begin position="49"/>
        <end position="129"/>
    </location>
</feature>
<proteinExistence type="inferred from homology"/>
<comment type="caution">
    <text evidence="5">The sequence shown here is derived from an EMBL/GenBank/DDBJ whole genome shotgun (WGS) entry which is preliminary data.</text>
</comment>
<accession>A0A5J4X9T7</accession>
<dbReference type="PANTHER" id="PTHR12072">
    <property type="entry name" value="CWF19, CELL CYCLE CONTROL PROTEIN"/>
    <property type="match status" value="1"/>
</dbReference>